<dbReference type="SMART" id="SM00097">
    <property type="entry name" value="WNT1"/>
    <property type="match status" value="1"/>
</dbReference>
<comment type="similarity">
    <text evidence="2 9">Belongs to the Wnt family.</text>
</comment>
<evidence type="ECO:0000256" key="9">
    <source>
        <dbReference type="RuleBase" id="RU003500"/>
    </source>
</evidence>
<dbReference type="GO" id="GO:0030182">
    <property type="term" value="P:neuron differentiation"/>
    <property type="evidence" value="ECO:0007669"/>
    <property type="project" value="TreeGrafter"/>
</dbReference>
<sequence length="374" mass="43781">MSKETKNERQTMSFCYQPQELYPGLQISAKNRQRKDCKLHPAAFKYSLIGLKRAEEECKRLLIKHTWNCTGLISQTQKSLERNDRTSIMSKSYQETAFANAMISAGITYEITKACIKGQIDDVKGSCPRKTSKNHYKEFYIEEDIEGTTNCIDKCVTYAAERAQAFQERSPSVHYELARKNQKVGQRLVFRSRRESCRCMGPSGSCTWKYCVKSIDDFSKIASDLYSKYRERGSLREITYDMHGQSRPDIKRITDLTLVYNSQLDICSQTEERKALSIINRNRGRLCKLPRDDKKTSKRTTASSRKTSRRKKRRKRRNHLKQHLGKCDSICCNKSYKEIHRVEKFKHNMKFSWNKEQPLSWDVRERNVTYGVCT</sequence>
<feature type="region of interest" description="Disordered" evidence="10">
    <location>
        <begin position="289"/>
        <end position="319"/>
    </location>
</feature>
<dbReference type="GO" id="GO:0005615">
    <property type="term" value="C:extracellular space"/>
    <property type="evidence" value="ECO:0007669"/>
    <property type="project" value="TreeGrafter"/>
</dbReference>
<dbReference type="InterPro" id="IPR005817">
    <property type="entry name" value="Wnt"/>
</dbReference>
<dbReference type="Pfam" id="PF00110">
    <property type="entry name" value="wnt"/>
    <property type="match status" value="1"/>
</dbReference>
<evidence type="ECO:0000256" key="4">
    <source>
        <dbReference type="ARBA" id="ARBA00022525"/>
    </source>
</evidence>
<keyword evidence="3 9" id="KW-0217">Developmental protein</keyword>
<dbReference type="GO" id="GO:0005109">
    <property type="term" value="F:frizzled binding"/>
    <property type="evidence" value="ECO:0007669"/>
    <property type="project" value="TreeGrafter"/>
</dbReference>
<dbReference type="GO" id="GO:0060070">
    <property type="term" value="P:canonical Wnt signaling pathway"/>
    <property type="evidence" value="ECO:0007669"/>
    <property type="project" value="TreeGrafter"/>
</dbReference>
<keyword evidence="8" id="KW-0449">Lipoprotein</keyword>
<feature type="compositionally biased region" description="Basic residues" evidence="10">
    <location>
        <begin position="306"/>
        <end position="319"/>
    </location>
</feature>
<evidence type="ECO:0000256" key="7">
    <source>
        <dbReference type="ARBA" id="ARBA00023157"/>
    </source>
</evidence>
<evidence type="ECO:0000256" key="10">
    <source>
        <dbReference type="SAM" id="MobiDB-lite"/>
    </source>
</evidence>
<organism evidence="11">
    <name type="scientific">Oikopleura dioica</name>
    <name type="common">Tunicate</name>
    <dbReference type="NCBI Taxonomy" id="34765"/>
    <lineage>
        <taxon>Eukaryota</taxon>
        <taxon>Metazoa</taxon>
        <taxon>Chordata</taxon>
        <taxon>Tunicata</taxon>
        <taxon>Appendicularia</taxon>
        <taxon>Copelata</taxon>
        <taxon>Oikopleuridae</taxon>
        <taxon>Oikopleura</taxon>
    </lineage>
</organism>
<keyword evidence="7" id="KW-1015">Disulfide bond</keyword>
<keyword evidence="4" id="KW-0964">Secreted</keyword>
<keyword evidence="6 9" id="KW-0879">Wnt signaling pathway</keyword>
<keyword evidence="5" id="KW-0272">Extracellular matrix</keyword>
<reference evidence="11" key="1">
    <citation type="journal article" date="2010" name="Science">
        <title>Plasticity of animal genome architecture unmasked by rapid evolution of a pelagic tunicate.</title>
        <authorList>
            <person name="Denoeud F."/>
            <person name="Henriet S."/>
            <person name="Mungpakdee S."/>
            <person name="Aury J.M."/>
            <person name="Da Silva C."/>
            <person name="Brinkmann H."/>
            <person name="Mikhaleva J."/>
            <person name="Olsen L.C."/>
            <person name="Jubin C."/>
            <person name="Canestro C."/>
            <person name="Bouquet J.M."/>
            <person name="Danks G."/>
            <person name="Poulain J."/>
            <person name="Campsteijn C."/>
            <person name="Adamski M."/>
            <person name="Cross I."/>
            <person name="Yadetie F."/>
            <person name="Muffato M."/>
            <person name="Louis A."/>
            <person name="Butcher S."/>
            <person name="Tsagkogeorga G."/>
            <person name="Konrad A."/>
            <person name="Singh S."/>
            <person name="Jensen M.F."/>
            <person name="Cong E.H."/>
            <person name="Eikeseth-Otteraa H."/>
            <person name="Noel B."/>
            <person name="Anthouard V."/>
            <person name="Porcel B.M."/>
            <person name="Kachouri-Lafond R."/>
            <person name="Nishino A."/>
            <person name="Ugolini M."/>
            <person name="Chourrout P."/>
            <person name="Nishida H."/>
            <person name="Aasland R."/>
            <person name="Huzurbazar S."/>
            <person name="Westhof E."/>
            <person name="Delsuc F."/>
            <person name="Lehrach H."/>
            <person name="Reinhardt R."/>
            <person name="Weissenbach J."/>
            <person name="Roy S.W."/>
            <person name="Artiguenave F."/>
            <person name="Postlethwait J.H."/>
            <person name="Manak J.R."/>
            <person name="Thompson E.M."/>
            <person name="Jaillon O."/>
            <person name="Du Pasquier L."/>
            <person name="Boudinot P."/>
            <person name="Liberles D.A."/>
            <person name="Volff J.N."/>
            <person name="Philippe H."/>
            <person name="Lenhard B."/>
            <person name="Roest Crollius H."/>
            <person name="Wincker P."/>
            <person name="Chourrout D."/>
        </authorList>
    </citation>
    <scope>NUCLEOTIDE SEQUENCE [LARGE SCALE GENOMIC DNA]</scope>
</reference>
<dbReference type="PANTHER" id="PTHR12027">
    <property type="entry name" value="WNT RELATED"/>
    <property type="match status" value="1"/>
</dbReference>
<comment type="subcellular location">
    <subcellularLocation>
        <location evidence="1 9">Secreted</location>
        <location evidence="1 9">Extracellular space</location>
        <location evidence="1 9">Extracellular matrix</location>
    </subcellularLocation>
</comment>
<evidence type="ECO:0000256" key="3">
    <source>
        <dbReference type="ARBA" id="ARBA00022473"/>
    </source>
</evidence>
<evidence type="ECO:0000256" key="8">
    <source>
        <dbReference type="ARBA" id="ARBA00023288"/>
    </source>
</evidence>
<evidence type="ECO:0000256" key="6">
    <source>
        <dbReference type="ARBA" id="ARBA00022687"/>
    </source>
</evidence>
<dbReference type="AlphaFoldDB" id="E4YK44"/>
<dbReference type="Proteomes" id="UP000011014">
    <property type="component" value="Unassembled WGS sequence"/>
</dbReference>
<gene>
    <name evidence="11" type="ORF">GSOID_T00028325001</name>
</gene>
<comment type="function">
    <text evidence="9">Ligand for members of the frizzled family of seven transmembrane receptors.</text>
</comment>
<dbReference type="GO" id="GO:0045165">
    <property type="term" value="P:cell fate commitment"/>
    <property type="evidence" value="ECO:0007669"/>
    <property type="project" value="TreeGrafter"/>
</dbReference>
<evidence type="ECO:0000313" key="11">
    <source>
        <dbReference type="EMBL" id="CBY35855.1"/>
    </source>
</evidence>
<proteinExistence type="inferred from homology"/>
<dbReference type="EMBL" id="FN654688">
    <property type="protein sequence ID" value="CBY35855.1"/>
    <property type="molecule type" value="Genomic_DNA"/>
</dbReference>
<name>E4YK44_OIKDI</name>
<accession>E4YK44</accession>
<evidence type="ECO:0000256" key="5">
    <source>
        <dbReference type="ARBA" id="ARBA00022530"/>
    </source>
</evidence>
<evidence type="ECO:0000256" key="2">
    <source>
        <dbReference type="ARBA" id="ARBA00005683"/>
    </source>
</evidence>
<evidence type="ECO:0000256" key="1">
    <source>
        <dbReference type="ARBA" id="ARBA00004498"/>
    </source>
</evidence>
<dbReference type="GO" id="GO:0005125">
    <property type="term" value="F:cytokine activity"/>
    <property type="evidence" value="ECO:0007669"/>
    <property type="project" value="TreeGrafter"/>
</dbReference>
<protein>
    <recommendedName>
        <fullName evidence="9">Protein Wnt</fullName>
    </recommendedName>
</protein>